<keyword evidence="2" id="KW-0547">Nucleotide-binding</keyword>
<keyword evidence="1" id="KW-0813">Transport</keyword>
<dbReference type="PANTHER" id="PTHR42939">
    <property type="entry name" value="ABC TRANSPORTER ATP-BINDING PROTEIN ALBC-RELATED"/>
    <property type="match status" value="1"/>
</dbReference>
<evidence type="ECO:0000313" key="5">
    <source>
        <dbReference type="EMBL" id="QGQ98844.1"/>
    </source>
</evidence>
<keyword evidence="6" id="KW-1185">Reference proteome</keyword>
<dbReference type="InterPro" id="IPR003439">
    <property type="entry name" value="ABC_transporter-like_ATP-bd"/>
</dbReference>
<evidence type="ECO:0000256" key="3">
    <source>
        <dbReference type="ARBA" id="ARBA00022840"/>
    </source>
</evidence>
<protein>
    <submittedName>
        <fullName evidence="5">ABC transporter ATP-binding protein</fullName>
    </submittedName>
</protein>
<dbReference type="SMART" id="SM00382">
    <property type="entry name" value="AAA"/>
    <property type="match status" value="1"/>
</dbReference>
<sequence length="301" mass="34000">MTSILSLSQVTKRIEDKFTLGPLDLEIEPGVIVALVGPNGSGKTTLFRMLMNMVQSDSGELKLFHKQYPADEVSIKQKVGYVSETSVIHEMFKTVSDALKFAAYWYPTWDVTYSELLLEKFEITRTDKLNGLSKGTRRKLDLILALAHHPDLLLLDEPSSGLDPFAWRLMMEEMAHYMEAGHRTVFMATHIMDEVRRLADYVVFLYHGKLLGFYEKDALLDGWKTIWVDRLPAASANIKGIVAVEQDSSIKLISDSAQETLHSLKANDINVIKTQSVDLDEIFMHLLHKNNLGSKREGKSG</sequence>
<dbReference type="PANTHER" id="PTHR42939:SF3">
    <property type="entry name" value="ABC TRANSPORTER ATP-BINDING COMPONENT"/>
    <property type="match status" value="1"/>
</dbReference>
<evidence type="ECO:0000256" key="2">
    <source>
        <dbReference type="ARBA" id="ARBA00022741"/>
    </source>
</evidence>
<dbReference type="InterPro" id="IPR027417">
    <property type="entry name" value="P-loop_NTPase"/>
</dbReference>
<name>A0A6B8RSQ3_9BACL</name>
<dbReference type="KEGG" id="ppsc:EHS13_30170"/>
<proteinExistence type="predicted"/>
<evidence type="ECO:0000259" key="4">
    <source>
        <dbReference type="PROSITE" id="PS50893"/>
    </source>
</evidence>
<keyword evidence="3 5" id="KW-0067">ATP-binding</keyword>
<reference evidence="6" key="1">
    <citation type="submission" date="2018-11" db="EMBL/GenBank/DDBJ databases">
        <title>Complete genome sequence of Paenibacillus sp. ML311-T8.</title>
        <authorList>
            <person name="Nam Y.-D."/>
            <person name="Kang J."/>
            <person name="Chung W.-H."/>
            <person name="Park Y.S."/>
        </authorList>
    </citation>
    <scope>NUCLEOTIDE SEQUENCE [LARGE SCALE GENOMIC DNA]</scope>
    <source>
        <strain evidence="6">ML311-T8</strain>
    </source>
</reference>
<dbReference type="Proteomes" id="UP000426246">
    <property type="component" value="Chromosome"/>
</dbReference>
<dbReference type="GO" id="GO:0005524">
    <property type="term" value="F:ATP binding"/>
    <property type="evidence" value="ECO:0007669"/>
    <property type="project" value="UniProtKB-KW"/>
</dbReference>
<gene>
    <name evidence="5" type="ORF">EHS13_30170</name>
</gene>
<feature type="domain" description="ABC transporter" evidence="4">
    <location>
        <begin position="5"/>
        <end position="232"/>
    </location>
</feature>
<evidence type="ECO:0000313" key="6">
    <source>
        <dbReference type="Proteomes" id="UP000426246"/>
    </source>
</evidence>
<accession>A0A6B8RSQ3</accession>
<dbReference type="OrthoDB" id="2960217at2"/>
<dbReference type="EMBL" id="CP034235">
    <property type="protein sequence ID" value="QGQ98844.1"/>
    <property type="molecule type" value="Genomic_DNA"/>
</dbReference>
<dbReference type="PROSITE" id="PS50893">
    <property type="entry name" value="ABC_TRANSPORTER_2"/>
    <property type="match status" value="1"/>
</dbReference>
<dbReference type="InterPro" id="IPR051782">
    <property type="entry name" value="ABC_Transporter_VariousFunc"/>
</dbReference>
<dbReference type="Gene3D" id="3.40.50.300">
    <property type="entry name" value="P-loop containing nucleotide triphosphate hydrolases"/>
    <property type="match status" value="1"/>
</dbReference>
<evidence type="ECO:0000256" key="1">
    <source>
        <dbReference type="ARBA" id="ARBA00022448"/>
    </source>
</evidence>
<organism evidence="5 6">
    <name type="scientific">Paenibacillus psychroresistens</name>
    <dbReference type="NCBI Taxonomy" id="1778678"/>
    <lineage>
        <taxon>Bacteria</taxon>
        <taxon>Bacillati</taxon>
        <taxon>Bacillota</taxon>
        <taxon>Bacilli</taxon>
        <taxon>Bacillales</taxon>
        <taxon>Paenibacillaceae</taxon>
        <taxon>Paenibacillus</taxon>
    </lineage>
</organism>
<dbReference type="CDD" id="cd03230">
    <property type="entry name" value="ABC_DR_subfamily_A"/>
    <property type="match status" value="1"/>
</dbReference>
<dbReference type="GO" id="GO:0016887">
    <property type="term" value="F:ATP hydrolysis activity"/>
    <property type="evidence" value="ECO:0007669"/>
    <property type="project" value="InterPro"/>
</dbReference>
<dbReference type="Pfam" id="PF00005">
    <property type="entry name" value="ABC_tran"/>
    <property type="match status" value="1"/>
</dbReference>
<dbReference type="SUPFAM" id="SSF52540">
    <property type="entry name" value="P-loop containing nucleoside triphosphate hydrolases"/>
    <property type="match status" value="1"/>
</dbReference>
<dbReference type="RefSeq" id="WP_155703949.1">
    <property type="nucleotide sequence ID" value="NZ_CP034235.1"/>
</dbReference>
<dbReference type="AlphaFoldDB" id="A0A6B8RSQ3"/>
<dbReference type="InterPro" id="IPR003593">
    <property type="entry name" value="AAA+_ATPase"/>
</dbReference>